<name>A0A091B0T8_9GAMM</name>
<proteinExistence type="predicted"/>
<dbReference type="RefSeq" id="WP_043803859.1">
    <property type="nucleotide sequence ID" value="NZ_AVCH01000172.1"/>
</dbReference>
<protein>
    <recommendedName>
        <fullName evidence="3">Lipoprotein</fullName>
    </recommendedName>
</protein>
<dbReference type="eggNOG" id="ENOG5031FHB">
    <property type="taxonomic scope" value="Bacteria"/>
</dbReference>
<dbReference type="Proteomes" id="UP000029392">
    <property type="component" value="Unassembled WGS sequence"/>
</dbReference>
<dbReference type="PATRIC" id="fig|1384054.3.peg.1863"/>
<evidence type="ECO:0008006" key="3">
    <source>
        <dbReference type="Google" id="ProtNLM"/>
    </source>
</evidence>
<dbReference type="OrthoDB" id="6026722at2"/>
<dbReference type="AlphaFoldDB" id="A0A091B0T8"/>
<sequence>MKLFTALVLVLAVSACGQMHHRHRVQKAGGDTVFVCHKGKKTLEIPREAADAHIAHGDWYGRC</sequence>
<dbReference type="EMBL" id="AVCH01000172">
    <property type="protein sequence ID" value="KFN46213.1"/>
    <property type="molecule type" value="Genomic_DNA"/>
</dbReference>
<reference evidence="1 2" key="1">
    <citation type="submission" date="2013-09" db="EMBL/GenBank/DDBJ databases">
        <title>Genome sequencing of Arenimonas malthae.</title>
        <authorList>
            <person name="Chen F."/>
            <person name="Wang G."/>
        </authorList>
    </citation>
    <scope>NUCLEOTIDE SEQUENCE [LARGE SCALE GENOMIC DNA]</scope>
    <source>
        <strain evidence="1 2">CC-JY-1</strain>
    </source>
</reference>
<gene>
    <name evidence="1" type="ORF">N790_02095</name>
</gene>
<keyword evidence="2" id="KW-1185">Reference proteome</keyword>
<evidence type="ECO:0000313" key="1">
    <source>
        <dbReference type="EMBL" id="KFN46213.1"/>
    </source>
</evidence>
<accession>A0A091B0T8</accession>
<dbReference type="PROSITE" id="PS51257">
    <property type="entry name" value="PROKAR_LIPOPROTEIN"/>
    <property type="match status" value="1"/>
</dbReference>
<organism evidence="1 2">
    <name type="scientific">Arenimonas malthae CC-JY-1</name>
    <dbReference type="NCBI Taxonomy" id="1384054"/>
    <lineage>
        <taxon>Bacteria</taxon>
        <taxon>Pseudomonadati</taxon>
        <taxon>Pseudomonadota</taxon>
        <taxon>Gammaproteobacteria</taxon>
        <taxon>Lysobacterales</taxon>
        <taxon>Lysobacteraceae</taxon>
        <taxon>Arenimonas</taxon>
    </lineage>
</organism>
<comment type="caution">
    <text evidence="1">The sequence shown here is derived from an EMBL/GenBank/DDBJ whole genome shotgun (WGS) entry which is preliminary data.</text>
</comment>
<evidence type="ECO:0000313" key="2">
    <source>
        <dbReference type="Proteomes" id="UP000029392"/>
    </source>
</evidence>